<evidence type="ECO:0000256" key="1">
    <source>
        <dbReference type="SAM" id="MobiDB-lite"/>
    </source>
</evidence>
<protein>
    <recommendedName>
        <fullName evidence="4">DUF5681 domain-containing protein</fullName>
    </recommendedName>
</protein>
<dbReference type="OrthoDB" id="350816at117743"/>
<feature type="region of interest" description="Disordered" evidence="1">
    <location>
        <begin position="1"/>
        <end position="39"/>
    </location>
</feature>
<feature type="compositionally biased region" description="Polar residues" evidence="1">
    <location>
        <begin position="1"/>
        <end position="10"/>
    </location>
</feature>
<gene>
    <name evidence="2" type="ORF">SAMN05421785_102191</name>
</gene>
<dbReference type="RefSeq" id="WP_027380880.1">
    <property type="nucleotide sequence ID" value="NZ_FTOV01000002.1"/>
</dbReference>
<name>A0A1N7LF13_9FLAO</name>
<evidence type="ECO:0008006" key="4">
    <source>
        <dbReference type="Google" id="ProtNLM"/>
    </source>
</evidence>
<organism evidence="2 3">
    <name type="scientific">Chryseobacterium gambrini</name>
    <dbReference type="NCBI Taxonomy" id="373672"/>
    <lineage>
        <taxon>Bacteria</taxon>
        <taxon>Pseudomonadati</taxon>
        <taxon>Bacteroidota</taxon>
        <taxon>Flavobacteriia</taxon>
        <taxon>Flavobacteriales</taxon>
        <taxon>Weeksellaceae</taxon>
        <taxon>Chryseobacterium group</taxon>
        <taxon>Chryseobacterium</taxon>
    </lineage>
</organism>
<dbReference type="EMBL" id="FTOV01000002">
    <property type="protein sequence ID" value="SIS72400.1"/>
    <property type="molecule type" value="Genomic_DNA"/>
</dbReference>
<reference evidence="2 3" key="1">
    <citation type="submission" date="2017-01" db="EMBL/GenBank/DDBJ databases">
        <authorList>
            <person name="Mah S.A."/>
            <person name="Swanson W.J."/>
            <person name="Moy G.W."/>
            <person name="Vacquier V.D."/>
        </authorList>
    </citation>
    <scope>NUCLEOTIDE SEQUENCE [LARGE SCALE GENOMIC DNA]</scope>
    <source>
        <strain evidence="2 3">DSM 18014</strain>
    </source>
</reference>
<accession>A0A1N7LF13</accession>
<dbReference type="AlphaFoldDB" id="A0A1N7LF13"/>
<evidence type="ECO:0000313" key="3">
    <source>
        <dbReference type="Proteomes" id="UP000185781"/>
    </source>
</evidence>
<evidence type="ECO:0000313" key="2">
    <source>
        <dbReference type="EMBL" id="SIS72400.1"/>
    </source>
</evidence>
<dbReference type="Proteomes" id="UP000185781">
    <property type="component" value="Unassembled WGS sequence"/>
</dbReference>
<proteinExistence type="predicted"/>
<dbReference type="STRING" id="373672.SAMN05421785_102191"/>
<sequence length="137" mass="15453">MEKQRNNNGQFVKGNTEGNRFSKENQPENNGRKPKNVSDFLKEYGDSNEVEFEITLVKDGKKKVQKGSIKSKASINQLIAITITKNAIQGDNKAITTFLDRTEGKVPQKHNHGGQEDNPIEIKNQVTVFELPNNNRD</sequence>